<gene>
    <name evidence="1" type="ORF">L484_027405</name>
</gene>
<keyword evidence="2" id="KW-1185">Reference proteome</keyword>
<organism evidence="1 2">
    <name type="scientific">Morus notabilis</name>
    <dbReference type="NCBI Taxonomy" id="981085"/>
    <lineage>
        <taxon>Eukaryota</taxon>
        <taxon>Viridiplantae</taxon>
        <taxon>Streptophyta</taxon>
        <taxon>Embryophyta</taxon>
        <taxon>Tracheophyta</taxon>
        <taxon>Spermatophyta</taxon>
        <taxon>Magnoliopsida</taxon>
        <taxon>eudicotyledons</taxon>
        <taxon>Gunneridae</taxon>
        <taxon>Pentapetalae</taxon>
        <taxon>rosids</taxon>
        <taxon>fabids</taxon>
        <taxon>Rosales</taxon>
        <taxon>Moraceae</taxon>
        <taxon>Moreae</taxon>
        <taxon>Morus</taxon>
    </lineage>
</organism>
<evidence type="ECO:0000313" key="1">
    <source>
        <dbReference type="EMBL" id="EXB38969.1"/>
    </source>
</evidence>
<protein>
    <submittedName>
        <fullName evidence="1">Uncharacterized protein</fullName>
    </submittedName>
</protein>
<name>W9QUZ7_9ROSA</name>
<dbReference type="EMBL" id="KE343704">
    <property type="protein sequence ID" value="EXB38969.1"/>
    <property type="molecule type" value="Genomic_DNA"/>
</dbReference>
<reference evidence="2" key="1">
    <citation type="submission" date="2013-01" db="EMBL/GenBank/DDBJ databases">
        <title>Draft Genome Sequence of a Mulberry Tree, Morus notabilis C.K. Schneid.</title>
        <authorList>
            <person name="He N."/>
            <person name="Zhao S."/>
        </authorList>
    </citation>
    <scope>NUCLEOTIDE SEQUENCE</scope>
</reference>
<sequence>MRILGPSWSFVRARRREEKEESSNLVFGLRKEATSVASRKEIYKENHVCNRRGGPTSWCVLHDARADRAKPKVRVDFPLVYGTKPKWGLGSSCGGAMLLLTWRHRIDHDRDE</sequence>
<evidence type="ECO:0000313" key="2">
    <source>
        <dbReference type="Proteomes" id="UP000030645"/>
    </source>
</evidence>
<dbReference type="AlphaFoldDB" id="W9QUZ7"/>
<dbReference type="Proteomes" id="UP000030645">
    <property type="component" value="Unassembled WGS sequence"/>
</dbReference>
<proteinExistence type="predicted"/>
<accession>W9QUZ7</accession>